<dbReference type="InterPro" id="IPR036388">
    <property type="entry name" value="WH-like_DNA-bd_sf"/>
</dbReference>
<keyword evidence="3" id="KW-0238">DNA-binding</keyword>
<dbReference type="SUPFAM" id="SSF46785">
    <property type="entry name" value="Winged helix' DNA-binding domain"/>
    <property type="match status" value="1"/>
</dbReference>
<dbReference type="Pfam" id="PF03466">
    <property type="entry name" value="LysR_substrate"/>
    <property type="match status" value="1"/>
</dbReference>
<organism evidence="6 7">
    <name type="scientific">Subtercola boreus</name>
    <dbReference type="NCBI Taxonomy" id="120213"/>
    <lineage>
        <taxon>Bacteria</taxon>
        <taxon>Bacillati</taxon>
        <taxon>Actinomycetota</taxon>
        <taxon>Actinomycetes</taxon>
        <taxon>Micrococcales</taxon>
        <taxon>Microbacteriaceae</taxon>
        <taxon>Subtercola</taxon>
    </lineage>
</organism>
<dbReference type="InterPro" id="IPR036390">
    <property type="entry name" value="WH_DNA-bd_sf"/>
</dbReference>
<evidence type="ECO:0000259" key="5">
    <source>
        <dbReference type="PROSITE" id="PS50931"/>
    </source>
</evidence>
<accession>A0A3E0VFW7</accession>
<dbReference type="GO" id="GO:0003677">
    <property type="term" value="F:DNA binding"/>
    <property type="evidence" value="ECO:0007669"/>
    <property type="project" value="UniProtKB-KW"/>
</dbReference>
<dbReference type="PRINTS" id="PR00039">
    <property type="entry name" value="HTHLYSR"/>
</dbReference>
<dbReference type="GO" id="GO:0032993">
    <property type="term" value="C:protein-DNA complex"/>
    <property type="evidence" value="ECO:0007669"/>
    <property type="project" value="TreeGrafter"/>
</dbReference>
<dbReference type="Pfam" id="PF00126">
    <property type="entry name" value="HTH_1"/>
    <property type="match status" value="1"/>
</dbReference>
<dbReference type="Proteomes" id="UP000256486">
    <property type="component" value="Unassembled WGS sequence"/>
</dbReference>
<dbReference type="InterPro" id="IPR000847">
    <property type="entry name" value="LysR_HTH_N"/>
</dbReference>
<dbReference type="PANTHER" id="PTHR30346">
    <property type="entry name" value="TRANSCRIPTIONAL DUAL REGULATOR HCAR-RELATED"/>
    <property type="match status" value="1"/>
</dbReference>
<dbReference type="PANTHER" id="PTHR30346:SF28">
    <property type="entry name" value="HTH-TYPE TRANSCRIPTIONAL REGULATOR CYNR"/>
    <property type="match status" value="1"/>
</dbReference>
<dbReference type="Gene3D" id="1.10.10.10">
    <property type="entry name" value="Winged helix-like DNA-binding domain superfamily/Winged helix DNA-binding domain"/>
    <property type="match status" value="1"/>
</dbReference>
<evidence type="ECO:0000313" key="6">
    <source>
        <dbReference type="EMBL" id="RFA08846.1"/>
    </source>
</evidence>
<dbReference type="InterPro" id="IPR005119">
    <property type="entry name" value="LysR_subst-bd"/>
</dbReference>
<dbReference type="AlphaFoldDB" id="A0A3E0VFW7"/>
<protein>
    <recommendedName>
        <fullName evidence="5">HTH lysR-type domain-containing protein</fullName>
    </recommendedName>
</protein>
<evidence type="ECO:0000256" key="4">
    <source>
        <dbReference type="ARBA" id="ARBA00023163"/>
    </source>
</evidence>
<dbReference type="GO" id="GO:0003700">
    <property type="term" value="F:DNA-binding transcription factor activity"/>
    <property type="evidence" value="ECO:0007669"/>
    <property type="project" value="InterPro"/>
</dbReference>
<dbReference type="OrthoDB" id="3636008at2"/>
<gene>
    <name evidence="6" type="ORF">B7R54_06115</name>
</gene>
<keyword evidence="7" id="KW-1185">Reference proteome</keyword>
<dbReference type="CDD" id="cd08414">
    <property type="entry name" value="PBP2_LTTR_aromatics_like"/>
    <property type="match status" value="1"/>
</dbReference>
<feature type="domain" description="HTH lysR-type" evidence="5">
    <location>
        <begin position="26"/>
        <end position="83"/>
    </location>
</feature>
<keyword evidence="2" id="KW-0805">Transcription regulation</keyword>
<comment type="caution">
    <text evidence="6">The sequence shown here is derived from an EMBL/GenBank/DDBJ whole genome shotgun (WGS) entry which is preliminary data.</text>
</comment>
<dbReference type="SUPFAM" id="SSF53850">
    <property type="entry name" value="Periplasmic binding protein-like II"/>
    <property type="match status" value="1"/>
</dbReference>
<reference evidence="6 7" key="1">
    <citation type="submission" date="2017-04" db="EMBL/GenBank/DDBJ databases">
        <title>Comparative genome analysis of Subtercola boreus.</title>
        <authorList>
            <person name="Cho Y.-J."/>
            <person name="Cho A."/>
            <person name="Kim O.-S."/>
            <person name="Lee J.-I."/>
        </authorList>
    </citation>
    <scope>NUCLEOTIDE SEQUENCE [LARGE SCALE GENOMIC DNA]</scope>
    <source>
        <strain evidence="6 7">K300</strain>
    </source>
</reference>
<evidence type="ECO:0000256" key="3">
    <source>
        <dbReference type="ARBA" id="ARBA00023125"/>
    </source>
</evidence>
<dbReference type="PROSITE" id="PS50931">
    <property type="entry name" value="HTH_LYSR"/>
    <property type="match status" value="1"/>
</dbReference>
<sequence>MLGHRISVQSIDTMNTSARTMGDQHMELRHLRYFIAVAEEQNFGRAASRLFISQSTLSEQIRSLENEVGGPLLLRTSRRVELTEVGDLLLPEARRALAQTDHALQTVRASLAGDLGSIRVGFSGVAALGGLLGGDLRTFRMAHPLVEISLLEAAPAVLSDHLVAGVIDVAYSPDLGDVEGIVARSATRISPIVAVPHDHPFAGAESVSLADLVDQPLIAFASEHDAWAVDLLAEVSPERLRSASSTLGVLALVSAGSGVAVVPSVLECVAMPGVAYAPLTGAALIALVIASRSGETAGTVRELLRISAERSAG</sequence>
<comment type="similarity">
    <text evidence="1">Belongs to the LysR transcriptional regulatory family.</text>
</comment>
<name>A0A3E0VFW7_9MICO</name>
<proteinExistence type="inferred from homology"/>
<keyword evidence="4" id="KW-0804">Transcription</keyword>
<dbReference type="Gene3D" id="3.40.190.10">
    <property type="entry name" value="Periplasmic binding protein-like II"/>
    <property type="match status" value="2"/>
</dbReference>
<dbReference type="EMBL" id="NBWZ01000001">
    <property type="protein sequence ID" value="RFA08846.1"/>
    <property type="molecule type" value="Genomic_DNA"/>
</dbReference>
<evidence type="ECO:0000313" key="7">
    <source>
        <dbReference type="Proteomes" id="UP000256486"/>
    </source>
</evidence>
<evidence type="ECO:0000256" key="1">
    <source>
        <dbReference type="ARBA" id="ARBA00009437"/>
    </source>
</evidence>
<dbReference type="FunFam" id="1.10.10.10:FF:000001">
    <property type="entry name" value="LysR family transcriptional regulator"/>
    <property type="match status" value="1"/>
</dbReference>
<evidence type="ECO:0000256" key="2">
    <source>
        <dbReference type="ARBA" id="ARBA00023015"/>
    </source>
</evidence>